<feature type="coiled-coil region" evidence="2">
    <location>
        <begin position="128"/>
        <end position="295"/>
    </location>
</feature>
<protein>
    <submittedName>
        <fullName evidence="3">Uncharacterized protein</fullName>
    </submittedName>
</protein>
<keyword evidence="4" id="KW-1185">Reference proteome</keyword>
<reference evidence="3" key="1">
    <citation type="submission" date="2020-08" db="EMBL/GenBank/DDBJ databases">
        <title>Plant Genome Project.</title>
        <authorList>
            <person name="Zhang R.-G."/>
        </authorList>
    </citation>
    <scope>NUCLEOTIDE SEQUENCE</scope>
    <source>
        <strain evidence="3">WSP0</strain>
        <tissue evidence="3">Leaf</tissue>
    </source>
</reference>
<proteinExistence type="predicted"/>
<feature type="coiled-coil region" evidence="2">
    <location>
        <begin position="659"/>
        <end position="733"/>
    </location>
</feature>
<evidence type="ECO:0000313" key="3">
    <source>
        <dbReference type="EMBL" id="KAG5540885.1"/>
    </source>
</evidence>
<dbReference type="Proteomes" id="UP000823749">
    <property type="component" value="Chromosome 7"/>
</dbReference>
<organism evidence="3 4">
    <name type="scientific">Rhododendron griersonianum</name>
    <dbReference type="NCBI Taxonomy" id="479676"/>
    <lineage>
        <taxon>Eukaryota</taxon>
        <taxon>Viridiplantae</taxon>
        <taxon>Streptophyta</taxon>
        <taxon>Embryophyta</taxon>
        <taxon>Tracheophyta</taxon>
        <taxon>Spermatophyta</taxon>
        <taxon>Magnoliopsida</taxon>
        <taxon>eudicotyledons</taxon>
        <taxon>Gunneridae</taxon>
        <taxon>Pentapetalae</taxon>
        <taxon>asterids</taxon>
        <taxon>Ericales</taxon>
        <taxon>Ericaceae</taxon>
        <taxon>Ericoideae</taxon>
        <taxon>Rhodoreae</taxon>
        <taxon>Rhododendron</taxon>
    </lineage>
</organism>
<dbReference type="AlphaFoldDB" id="A0AAV6JNI4"/>
<name>A0AAV6JNI4_9ERIC</name>
<gene>
    <name evidence="3" type="ORF">RHGRI_020952</name>
</gene>
<dbReference type="GO" id="GO:0007131">
    <property type="term" value="P:reciprocal meiotic recombination"/>
    <property type="evidence" value="ECO:0007669"/>
    <property type="project" value="TreeGrafter"/>
</dbReference>
<accession>A0AAV6JNI4</accession>
<dbReference type="PANTHER" id="PTHR23160:SF19">
    <property type="entry name" value="MYOSIN HEAVY CHAIN-RELATED PROTEIN"/>
    <property type="match status" value="1"/>
</dbReference>
<evidence type="ECO:0000313" key="4">
    <source>
        <dbReference type="Proteomes" id="UP000823749"/>
    </source>
</evidence>
<keyword evidence="1 2" id="KW-0175">Coiled coil</keyword>
<comment type="caution">
    <text evidence="3">The sequence shown here is derived from an EMBL/GenBank/DDBJ whole genome shotgun (WGS) entry which is preliminary data.</text>
</comment>
<dbReference type="PANTHER" id="PTHR23160">
    <property type="entry name" value="SYNAPTONEMAL COMPLEX PROTEIN-RELATED"/>
    <property type="match status" value="1"/>
</dbReference>
<evidence type="ECO:0000256" key="1">
    <source>
        <dbReference type="ARBA" id="ARBA00023054"/>
    </source>
</evidence>
<sequence>MGVSVDDCYVVVFRRICGMRWLWLWDGRWLVAAELFGPYVMDLLVAQECSLWLNGKRKRLALIAFPRRSRPPWSVKSLLDNRKSRMSDNGASDPSRTLLERLYAQTQKLEEMGTDPSLFNDAQSGINLRILESDLQAALASLKKKEDDLQDAESKVLLERTELNCAQEELVHRENEIAAACSEHMKLEEELKLANLNLASQATQIEDLKLQIKQRVDEISTTQYALSFKEDEINKLERELVKKSEEAVNTGVELKSKAHLLDGANRVVKKQEVEIQQLREKIQEKEEELQVSASLQKLDEKKLEVAEANLGKQTMAWLLAQEELKKLAEVASKHSEEAIETMEDFGRVNKLLANVRSELVSSQKALESSRTKMEDQEQLLQKQLIELEELKRSVISHMKSLKDAQIHVESKSVKLRVAEARNKELERDLSMEKERIEQLQGELCNERASLEQAIQEKSFLQETLDRERTKFGEMHNLLQVKELELVEARLEVQRLKSELASLQLILDERSLELSNAGKKLKEVNEEIFEFKSLKNSREDQFMQATNMLKEKEEHMQSVQNDLFDTEKKFSEAESVVERLVELTNKLVVSVKDKEYEGLHLDNETETKSLGPLSKKPSGDFKWGKKQLETELEFTGESLRTKEMEILAAERAVIVKGEELKMVQGRLDARERELKKLKEEMVQDANELRQLYALAQERIGERTMGDLAIDKLELGAAELEVEAATSALQKLAEMSRELLGKASLSFELDSDSEVFAHNKDGDLGVNVANSECIGELMTKVAGLCALTDRLVKEADIVVDVN</sequence>
<feature type="coiled-coil region" evidence="2">
    <location>
        <begin position="366"/>
        <end position="568"/>
    </location>
</feature>
<evidence type="ECO:0000256" key="2">
    <source>
        <dbReference type="SAM" id="Coils"/>
    </source>
</evidence>
<dbReference type="EMBL" id="JACTNZ010000007">
    <property type="protein sequence ID" value="KAG5540885.1"/>
    <property type="molecule type" value="Genomic_DNA"/>
</dbReference>